<dbReference type="SUPFAM" id="SSF51971">
    <property type="entry name" value="Nucleotide-binding domain"/>
    <property type="match status" value="1"/>
</dbReference>
<dbReference type="Proteomes" id="UP000269301">
    <property type="component" value="Unassembled WGS sequence"/>
</dbReference>
<sequence length="403" mass="43932">MVVNPTVEYEPEQVEAFDFRMAMEEASRCLLCEDAPCKYGCPSGTAPDQFIRSIRFKNVNGAAEIIRENNILGASCALICPHEKLCEAACSRCGIDSPIQIGKLQQFATEYERKMDKTYLSQTDTYSGKSVACIGAGPASLACAAELSKQGVDVTIFDEHSQPGGMLRYEIPPYRLPETVVDHDISQLEKLGVKFELNHKVTSEELEQMKEKYDGVFVGVGTWEAKTLNIPGSNLDGIFPAIDFLSKARENKESYSSLGNVVIIGGGDVAMDSAATCKLLGADSIYDVFVESLEHAPATQKEKMYDFQMGIPLISEFMPVAFIGDEKVERVRFEHVTNGSTMELEADTVILAVGQTTRDEAEAWKQAAGIFTGGDMVNGGDTVVQAVAEGKEAAAKMMNTFNE</sequence>
<name>A0A494ZYU7_9BACI</name>
<dbReference type="Pfam" id="PF14691">
    <property type="entry name" value="Fer4_20"/>
    <property type="match status" value="1"/>
</dbReference>
<dbReference type="InterPro" id="IPR023753">
    <property type="entry name" value="FAD/NAD-binding_dom"/>
</dbReference>
<dbReference type="SUPFAM" id="SSF46548">
    <property type="entry name" value="alpha-helical ferredoxin"/>
    <property type="match status" value="1"/>
</dbReference>
<feature type="domain" description="Dihydroprymidine dehydrogenase" evidence="2">
    <location>
        <begin position="14"/>
        <end position="116"/>
    </location>
</feature>
<proteinExistence type="predicted"/>
<dbReference type="EMBL" id="RBZP01000019">
    <property type="protein sequence ID" value="RKQ30255.1"/>
    <property type="molecule type" value="Genomic_DNA"/>
</dbReference>
<dbReference type="OrthoDB" id="9803192at2"/>
<dbReference type="PANTHER" id="PTHR42783">
    <property type="entry name" value="GLUTAMATE SYNTHASE [NADPH] SMALL CHAIN"/>
    <property type="match status" value="1"/>
</dbReference>
<reference evidence="3 4" key="1">
    <citation type="journal article" date="2016" name="Int. J. Syst. Evol. Microbiol.">
        <title>Oceanobacillus halophilus sp. nov., a novel moderately halophilic bacterium from a hypersaline lake.</title>
        <authorList>
            <person name="Amoozegar M.A."/>
            <person name="Bagheri M."/>
            <person name="Makhdoumi A."/>
            <person name="Nikou M.M."/>
            <person name="Fazeli S.A.S."/>
            <person name="Schumann P."/>
            <person name="Sproer C."/>
            <person name="Sanchez-Porro C."/>
            <person name="Ventosa A."/>
        </authorList>
    </citation>
    <scope>NUCLEOTIDE SEQUENCE [LARGE SCALE GENOMIC DNA]</scope>
    <source>
        <strain evidence="3 4">DSM 23996</strain>
    </source>
</reference>
<dbReference type="PANTHER" id="PTHR42783:SF3">
    <property type="entry name" value="GLUTAMATE SYNTHASE [NADPH] SMALL CHAIN-RELATED"/>
    <property type="match status" value="1"/>
</dbReference>
<dbReference type="PRINTS" id="PR00419">
    <property type="entry name" value="ADXRDTASE"/>
</dbReference>
<dbReference type="RefSeq" id="WP_121205654.1">
    <property type="nucleotide sequence ID" value="NZ_RBZP01000019.1"/>
</dbReference>
<dbReference type="InterPro" id="IPR028261">
    <property type="entry name" value="DPD_II"/>
</dbReference>
<accession>A0A494ZYU7</accession>
<dbReference type="GO" id="GO:0051536">
    <property type="term" value="F:iron-sulfur cluster binding"/>
    <property type="evidence" value="ECO:0007669"/>
    <property type="project" value="InterPro"/>
</dbReference>
<dbReference type="AlphaFoldDB" id="A0A494ZYU7"/>
<comment type="caution">
    <text evidence="3">The sequence shown here is derived from an EMBL/GenBank/DDBJ whole genome shotgun (WGS) entry which is preliminary data.</text>
</comment>
<organism evidence="3 4">
    <name type="scientific">Oceanobacillus halophilus</name>
    <dbReference type="NCBI Taxonomy" id="930130"/>
    <lineage>
        <taxon>Bacteria</taxon>
        <taxon>Bacillati</taxon>
        <taxon>Bacillota</taxon>
        <taxon>Bacilli</taxon>
        <taxon>Bacillales</taxon>
        <taxon>Bacillaceae</taxon>
        <taxon>Oceanobacillus</taxon>
    </lineage>
</organism>
<dbReference type="InterPro" id="IPR036188">
    <property type="entry name" value="FAD/NAD-bd_sf"/>
</dbReference>
<evidence type="ECO:0000313" key="3">
    <source>
        <dbReference type="EMBL" id="RKQ30255.1"/>
    </source>
</evidence>
<dbReference type="Gene3D" id="1.10.1060.10">
    <property type="entry name" value="Alpha-helical ferredoxin"/>
    <property type="match status" value="1"/>
</dbReference>
<evidence type="ECO:0000313" key="4">
    <source>
        <dbReference type="Proteomes" id="UP000269301"/>
    </source>
</evidence>
<protein>
    <submittedName>
        <fullName evidence="3">Dihydropyrimidine dehydrogenase</fullName>
    </submittedName>
</protein>
<dbReference type="Pfam" id="PF07992">
    <property type="entry name" value="Pyr_redox_2"/>
    <property type="match status" value="1"/>
</dbReference>
<dbReference type="Gene3D" id="3.50.50.60">
    <property type="entry name" value="FAD/NAD(P)-binding domain"/>
    <property type="match status" value="2"/>
</dbReference>
<feature type="domain" description="FAD/NAD(P)-binding" evidence="1">
    <location>
        <begin position="130"/>
        <end position="372"/>
    </location>
</feature>
<evidence type="ECO:0000259" key="1">
    <source>
        <dbReference type="Pfam" id="PF07992"/>
    </source>
</evidence>
<evidence type="ECO:0000259" key="2">
    <source>
        <dbReference type="Pfam" id="PF14691"/>
    </source>
</evidence>
<dbReference type="GO" id="GO:0016491">
    <property type="term" value="F:oxidoreductase activity"/>
    <property type="evidence" value="ECO:0007669"/>
    <property type="project" value="InterPro"/>
</dbReference>
<dbReference type="InterPro" id="IPR009051">
    <property type="entry name" value="Helical_ferredxn"/>
</dbReference>
<keyword evidence="4" id="KW-1185">Reference proteome</keyword>
<gene>
    <name evidence="3" type="ORF">D8M06_16320</name>
</gene>